<keyword evidence="5" id="KW-1185">Reference proteome</keyword>
<dbReference type="InterPro" id="IPR042460">
    <property type="entry name" value="DCN1-like_PONY"/>
</dbReference>
<dbReference type="Gene3D" id="1.10.238.10">
    <property type="entry name" value="EF-hand"/>
    <property type="match status" value="1"/>
</dbReference>
<dbReference type="InterPro" id="IPR005176">
    <property type="entry name" value="PONY_dom"/>
</dbReference>
<dbReference type="PANTHER" id="PTHR12281:SF12">
    <property type="entry name" value="DEFECTIVE IN CULLIN NEDDYLATION PROTEIN"/>
    <property type="match status" value="1"/>
</dbReference>
<dbReference type="AlphaFoldDB" id="A0AAD4DEC0"/>
<sequence>MPPKRRNNETAMGDKQAAAKTAKTTTASAVKDTKEKKPKAKPTKGEKIVKQQAKASVADLEAKASTTYIIRGVNPLYAAKLVFRRSKHVHLESREIASKPAYRPTTITAVIPPKPTPPVVISPVKTFDPEKCYLWFKSYTGLEDDEDFDREQIGPAGISKLCEDIDVSLETVDMLVLAYHLEADTMPIFTKDEWAKGMKKLEVDSVERLKAKLPGLVEKLKDPAHFKEFYRYIFMFAKDSEQKCMPIDTACAMISTVMKGRPHEQRFVEYLGVKKPIKVINKDQWHNFLEFSDTVNEDLSNYDGVSSAWPVLLDEYVEWRN</sequence>
<dbReference type="GO" id="GO:0045116">
    <property type="term" value="P:protein neddylation"/>
    <property type="evidence" value="ECO:0007669"/>
    <property type="project" value="TreeGrafter"/>
</dbReference>
<dbReference type="Pfam" id="PF03556">
    <property type="entry name" value="Cullin_binding"/>
    <property type="match status" value="1"/>
</dbReference>
<dbReference type="Proteomes" id="UP001194580">
    <property type="component" value="Unassembled WGS sequence"/>
</dbReference>
<comment type="function">
    <text evidence="1">Neddylation of cullins play an essential role in the regulation of SCF-type complexes activity.</text>
</comment>
<dbReference type="EMBL" id="JAAAIL010000575">
    <property type="protein sequence ID" value="KAG0274658.1"/>
    <property type="molecule type" value="Genomic_DNA"/>
</dbReference>
<gene>
    <name evidence="4" type="primary">DCUN1D5</name>
    <name evidence="4" type="ORF">BGZ95_009573</name>
</gene>
<protein>
    <recommendedName>
        <fullName evidence="1">Defective in cullin neddylation protein</fullName>
    </recommendedName>
</protein>
<dbReference type="InterPro" id="IPR014764">
    <property type="entry name" value="DCN-prot"/>
</dbReference>
<evidence type="ECO:0000313" key="5">
    <source>
        <dbReference type="Proteomes" id="UP001194580"/>
    </source>
</evidence>
<reference evidence="4" key="1">
    <citation type="journal article" date="2020" name="Fungal Divers.">
        <title>Resolving the Mortierellaceae phylogeny through synthesis of multi-gene phylogenetics and phylogenomics.</title>
        <authorList>
            <person name="Vandepol N."/>
            <person name="Liber J."/>
            <person name="Desiro A."/>
            <person name="Na H."/>
            <person name="Kennedy M."/>
            <person name="Barry K."/>
            <person name="Grigoriev I.V."/>
            <person name="Miller A.N."/>
            <person name="O'Donnell K."/>
            <person name="Stajich J.E."/>
            <person name="Bonito G."/>
        </authorList>
    </citation>
    <scope>NUCLEOTIDE SEQUENCE</scope>
    <source>
        <strain evidence="4">NRRL 28262</strain>
    </source>
</reference>
<comment type="caution">
    <text evidence="4">The sequence shown here is derived from an EMBL/GenBank/DDBJ whole genome shotgun (WGS) entry which is preliminary data.</text>
</comment>
<dbReference type="PANTHER" id="PTHR12281">
    <property type="entry name" value="RP42 RELATED"/>
    <property type="match status" value="1"/>
</dbReference>
<feature type="region of interest" description="Disordered" evidence="2">
    <location>
        <begin position="1"/>
        <end position="48"/>
    </location>
</feature>
<dbReference type="GO" id="GO:0031624">
    <property type="term" value="F:ubiquitin conjugating enzyme binding"/>
    <property type="evidence" value="ECO:0007669"/>
    <property type="project" value="TreeGrafter"/>
</dbReference>
<name>A0AAD4DEC0_9FUNG</name>
<dbReference type="Gene3D" id="1.10.238.200">
    <property type="entry name" value="Cullin, PONY binding domain"/>
    <property type="match status" value="1"/>
</dbReference>
<dbReference type="GO" id="GO:0032182">
    <property type="term" value="F:ubiquitin-like protein binding"/>
    <property type="evidence" value="ECO:0007669"/>
    <property type="project" value="TreeGrafter"/>
</dbReference>
<feature type="compositionally biased region" description="Low complexity" evidence="2">
    <location>
        <begin position="15"/>
        <end position="30"/>
    </location>
</feature>
<evidence type="ECO:0000259" key="3">
    <source>
        <dbReference type="PROSITE" id="PS51229"/>
    </source>
</evidence>
<dbReference type="PROSITE" id="PS51229">
    <property type="entry name" value="DCUN1"/>
    <property type="match status" value="1"/>
</dbReference>
<evidence type="ECO:0000256" key="1">
    <source>
        <dbReference type="RuleBase" id="RU410713"/>
    </source>
</evidence>
<evidence type="ECO:0000313" key="4">
    <source>
        <dbReference type="EMBL" id="KAG0274658.1"/>
    </source>
</evidence>
<evidence type="ECO:0000256" key="2">
    <source>
        <dbReference type="SAM" id="MobiDB-lite"/>
    </source>
</evidence>
<dbReference type="GO" id="GO:0000151">
    <property type="term" value="C:ubiquitin ligase complex"/>
    <property type="evidence" value="ECO:0007669"/>
    <property type="project" value="TreeGrafter"/>
</dbReference>
<feature type="domain" description="DCUN1" evidence="3">
    <location>
        <begin position="127"/>
        <end position="321"/>
    </location>
</feature>
<proteinExistence type="predicted"/>
<dbReference type="GO" id="GO:0097602">
    <property type="term" value="F:cullin family protein binding"/>
    <property type="evidence" value="ECO:0007669"/>
    <property type="project" value="TreeGrafter"/>
</dbReference>
<organism evidence="4 5">
    <name type="scientific">Linnemannia exigua</name>
    <dbReference type="NCBI Taxonomy" id="604196"/>
    <lineage>
        <taxon>Eukaryota</taxon>
        <taxon>Fungi</taxon>
        <taxon>Fungi incertae sedis</taxon>
        <taxon>Mucoromycota</taxon>
        <taxon>Mortierellomycotina</taxon>
        <taxon>Mortierellomycetes</taxon>
        <taxon>Mortierellales</taxon>
        <taxon>Mortierellaceae</taxon>
        <taxon>Linnemannia</taxon>
    </lineage>
</organism>
<accession>A0AAD4DEC0</accession>